<keyword evidence="2" id="KW-0472">Membrane</keyword>
<evidence type="ECO:0000313" key="5">
    <source>
        <dbReference type="Proteomes" id="UP000824221"/>
    </source>
</evidence>
<feature type="signal peptide" evidence="3">
    <location>
        <begin position="1"/>
        <end position="23"/>
    </location>
</feature>
<evidence type="ECO:0000256" key="3">
    <source>
        <dbReference type="SAM" id="SignalP"/>
    </source>
</evidence>
<dbReference type="Gene3D" id="3.40.190.10">
    <property type="entry name" value="Periplasmic binding protein-like II"/>
    <property type="match status" value="2"/>
</dbReference>
<keyword evidence="2" id="KW-0812">Transmembrane</keyword>
<feature type="chain" id="PRO_5039159310" evidence="3">
    <location>
        <begin position="24"/>
        <end position="519"/>
    </location>
</feature>
<dbReference type="Proteomes" id="UP000824221">
    <property type="component" value="Unassembled WGS sequence"/>
</dbReference>
<sequence length="519" mass="58912">MKKRIFALLSAAALLVPCLASLAACGGNDSILLRVYNWEEYIDEGGEGSYEYDYEVNEDGSAPSLVEDFEVWYEETYGTPVTVEYSTFGTNEDMYNQLKLGYTYDLLCPSEYMIMKLAAEDMLEPYSEEFFDESNELNYYVNNVSPFIKEKFDSNTMAVGSGEARWSEYAAGYMWGTTGLVYNPEYITEEQLELGWALMLDESVKGKVTTKDNVRDSYFVGLAILFEEELLDLKARHEAGELSDADYTAQVTDYMNRTDEETVAKVQQILLDMKENLFGFETDTGKHDMVTGTIWLNFAWSGDAVYAMDVAEDAEDGEGAVTLNYYMPKESANLWFDGWVIPKDEKRTEETKHAAEAFVNFLSAPENAVRNSYYIGYTSVIAGDEMFDYMADTYSAEEGDETATDYDLSYFFGEGDYVISAPAEQLERQLYAQYPPEEEMLRCAVMDYYGENDERINELWTQIKGETLDAWAIGVICAAVVLIAVGVLYIKLGPKTDFFRHRPKKGYKKVSSVPVSYQK</sequence>
<organism evidence="4 5">
    <name type="scientific">Candidatus Gallimonas gallistercoris</name>
    <dbReference type="NCBI Taxonomy" id="2838602"/>
    <lineage>
        <taxon>Bacteria</taxon>
        <taxon>Bacillati</taxon>
        <taxon>Bacillota</taxon>
        <taxon>Clostridia</taxon>
        <taxon>Candidatus Gallimonas</taxon>
    </lineage>
</organism>
<reference evidence="4" key="1">
    <citation type="journal article" date="2021" name="PeerJ">
        <title>Extensive microbial diversity within the chicken gut microbiome revealed by metagenomics and culture.</title>
        <authorList>
            <person name="Gilroy R."/>
            <person name="Ravi A."/>
            <person name="Getino M."/>
            <person name="Pursley I."/>
            <person name="Horton D.L."/>
            <person name="Alikhan N.F."/>
            <person name="Baker D."/>
            <person name="Gharbi K."/>
            <person name="Hall N."/>
            <person name="Watson M."/>
            <person name="Adriaenssens E.M."/>
            <person name="Foster-Nyarko E."/>
            <person name="Jarju S."/>
            <person name="Secka A."/>
            <person name="Antonio M."/>
            <person name="Oren A."/>
            <person name="Chaudhuri R.R."/>
            <person name="La Ragione R."/>
            <person name="Hildebrand F."/>
            <person name="Pallen M.J."/>
        </authorList>
    </citation>
    <scope>NUCLEOTIDE SEQUENCE</scope>
    <source>
        <strain evidence="4">CHK156-179</strain>
    </source>
</reference>
<gene>
    <name evidence="4" type="ORF">H9797_04060</name>
</gene>
<name>A0A9D2KGT4_9FIRM</name>
<dbReference type="PROSITE" id="PS51257">
    <property type="entry name" value="PROKAR_LIPOPROTEIN"/>
    <property type="match status" value="1"/>
</dbReference>
<keyword evidence="2" id="KW-1133">Transmembrane helix</keyword>
<evidence type="ECO:0000256" key="2">
    <source>
        <dbReference type="SAM" id="Phobius"/>
    </source>
</evidence>
<dbReference type="EMBL" id="DXAJ01000060">
    <property type="protein sequence ID" value="HJA02538.1"/>
    <property type="molecule type" value="Genomic_DNA"/>
</dbReference>
<proteinExistence type="predicted"/>
<keyword evidence="1 3" id="KW-0732">Signal</keyword>
<feature type="transmembrane region" description="Helical" evidence="2">
    <location>
        <begin position="471"/>
        <end position="492"/>
    </location>
</feature>
<reference evidence="4" key="2">
    <citation type="submission" date="2021-04" db="EMBL/GenBank/DDBJ databases">
        <authorList>
            <person name="Gilroy R."/>
        </authorList>
    </citation>
    <scope>NUCLEOTIDE SEQUENCE</scope>
    <source>
        <strain evidence="4">CHK156-179</strain>
    </source>
</reference>
<evidence type="ECO:0000256" key="1">
    <source>
        <dbReference type="ARBA" id="ARBA00022729"/>
    </source>
</evidence>
<dbReference type="InterPro" id="IPR006059">
    <property type="entry name" value="SBP"/>
</dbReference>
<dbReference type="PANTHER" id="PTHR30222">
    <property type="entry name" value="SPERMIDINE/PUTRESCINE-BINDING PERIPLASMIC PROTEIN"/>
    <property type="match status" value="1"/>
</dbReference>
<dbReference type="SUPFAM" id="SSF53850">
    <property type="entry name" value="Periplasmic binding protein-like II"/>
    <property type="match status" value="1"/>
</dbReference>
<comment type="caution">
    <text evidence="4">The sequence shown here is derived from an EMBL/GenBank/DDBJ whole genome shotgun (WGS) entry which is preliminary data.</text>
</comment>
<dbReference type="AlphaFoldDB" id="A0A9D2KGT4"/>
<dbReference type="Pfam" id="PF13416">
    <property type="entry name" value="SBP_bac_8"/>
    <property type="match status" value="1"/>
</dbReference>
<accession>A0A9D2KGT4</accession>
<evidence type="ECO:0000313" key="4">
    <source>
        <dbReference type="EMBL" id="HJA02538.1"/>
    </source>
</evidence>
<dbReference type="PANTHER" id="PTHR30222:SF17">
    <property type="entry name" value="SPERMIDINE_PUTRESCINE-BINDING PERIPLASMIC PROTEIN"/>
    <property type="match status" value="1"/>
</dbReference>
<protein>
    <submittedName>
        <fullName evidence="4">Extracellular solute-binding protein</fullName>
    </submittedName>
</protein>